<dbReference type="EMBL" id="FUEZ01000003">
    <property type="protein sequence ID" value="SPM39327.1"/>
    <property type="molecule type" value="Genomic_DNA"/>
</dbReference>
<evidence type="ECO:0000313" key="1">
    <source>
        <dbReference type="EMBL" id="SPM39327.1"/>
    </source>
</evidence>
<dbReference type="Proteomes" id="UP000240424">
    <property type="component" value="Unassembled WGS sequence"/>
</dbReference>
<protein>
    <submittedName>
        <fullName evidence="1">Uncharacterized protein</fullName>
    </submittedName>
</protein>
<gene>
    <name evidence="1" type="ORF">MNAB215_1509</name>
</gene>
<name>A0A2U3P6E7_9MYCO</name>
<keyword evidence="2" id="KW-1185">Reference proteome</keyword>
<evidence type="ECO:0000313" key="2">
    <source>
        <dbReference type="Proteomes" id="UP000240424"/>
    </source>
</evidence>
<feature type="non-terminal residue" evidence="1">
    <location>
        <position position="1"/>
    </location>
</feature>
<dbReference type="STRING" id="1841861.GCA_900157365_05712"/>
<organism evidence="1 2">
    <name type="scientific">Mycobacterium numidiamassiliense</name>
    <dbReference type="NCBI Taxonomy" id="1841861"/>
    <lineage>
        <taxon>Bacteria</taxon>
        <taxon>Bacillati</taxon>
        <taxon>Actinomycetota</taxon>
        <taxon>Actinomycetes</taxon>
        <taxon>Mycobacteriales</taxon>
        <taxon>Mycobacteriaceae</taxon>
        <taxon>Mycobacterium</taxon>
    </lineage>
</organism>
<accession>A0A2U3P6E7</accession>
<reference evidence="1 2" key="1">
    <citation type="submission" date="2017-01" db="EMBL/GenBank/DDBJ databases">
        <authorList>
            <consortium name="Urmite Genomes"/>
        </authorList>
    </citation>
    <scope>NUCLEOTIDE SEQUENCE [LARGE SCALE GENOMIC DNA]</scope>
    <source>
        <strain evidence="1 2">AB215</strain>
    </source>
</reference>
<proteinExistence type="predicted"/>
<sequence length="54" mass="6034">VPTLQTWINQSSTNLDVVTPIKERACDALAAVLRSRPHRSETDSRVMPKGVERC</sequence>
<dbReference type="AlphaFoldDB" id="A0A2U3P6E7"/>